<evidence type="ECO:0000259" key="2">
    <source>
        <dbReference type="Pfam" id="PF14016"/>
    </source>
</evidence>
<evidence type="ECO:0000256" key="1">
    <source>
        <dbReference type="SAM" id="MobiDB-lite"/>
    </source>
</evidence>
<evidence type="ECO:0000313" key="4">
    <source>
        <dbReference type="Proteomes" id="UP001500151"/>
    </source>
</evidence>
<gene>
    <name evidence="3" type="ORF">GCM10010307_74670</name>
</gene>
<feature type="region of interest" description="Disordered" evidence="1">
    <location>
        <begin position="23"/>
        <end position="51"/>
    </location>
</feature>
<dbReference type="InterPro" id="IPR025326">
    <property type="entry name" value="DUF4232"/>
</dbReference>
<reference evidence="3 4" key="1">
    <citation type="journal article" date="2019" name="Int. J. Syst. Evol. Microbiol.">
        <title>The Global Catalogue of Microorganisms (GCM) 10K type strain sequencing project: providing services to taxonomists for standard genome sequencing and annotation.</title>
        <authorList>
            <consortium name="The Broad Institute Genomics Platform"/>
            <consortium name="The Broad Institute Genome Sequencing Center for Infectious Disease"/>
            <person name="Wu L."/>
            <person name="Ma J."/>
        </authorList>
    </citation>
    <scope>NUCLEOTIDE SEQUENCE [LARGE SCALE GENOMIC DNA]</scope>
    <source>
        <strain evidence="3 4">JCM 4524</strain>
    </source>
</reference>
<accession>A0ABN3RR10</accession>
<dbReference type="EMBL" id="BAAASJ010000115">
    <property type="protein sequence ID" value="GAA2658652.1"/>
    <property type="molecule type" value="Genomic_DNA"/>
</dbReference>
<keyword evidence="4" id="KW-1185">Reference proteome</keyword>
<feature type="domain" description="DUF4232" evidence="2">
    <location>
        <begin position="66"/>
        <end position="197"/>
    </location>
</feature>
<dbReference type="PROSITE" id="PS51257">
    <property type="entry name" value="PROKAR_LIPOPROTEIN"/>
    <property type="match status" value="1"/>
</dbReference>
<evidence type="ECO:0000313" key="3">
    <source>
        <dbReference type="EMBL" id="GAA2658652.1"/>
    </source>
</evidence>
<feature type="compositionally biased region" description="Basic and acidic residues" evidence="1">
    <location>
        <begin position="23"/>
        <end position="39"/>
    </location>
</feature>
<name>A0ABN3RR10_9ACTN</name>
<protein>
    <recommendedName>
        <fullName evidence="2">DUF4232 domain-containing protein</fullName>
    </recommendedName>
</protein>
<dbReference type="Proteomes" id="UP001500151">
    <property type="component" value="Unassembled WGS sequence"/>
</dbReference>
<dbReference type="Pfam" id="PF14016">
    <property type="entry name" value="DUF4232"/>
    <property type="match status" value="1"/>
</dbReference>
<proteinExistence type="predicted"/>
<comment type="caution">
    <text evidence="3">The sequence shown here is derived from an EMBL/GenBank/DDBJ whole genome shotgun (WGS) entry which is preliminary data.</text>
</comment>
<organism evidence="3 4">
    <name type="scientific">Streptomyces vastus</name>
    <dbReference type="NCBI Taxonomy" id="285451"/>
    <lineage>
        <taxon>Bacteria</taxon>
        <taxon>Bacillati</taxon>
        <taxon>Actinomycetota</taxon>
        <taxon>Actinomycetes</taxon>
        <taxon>Kitasatosporales</taxon>
        <taxon>Streptomycetaceae</taxon>
        <taxon>Streptomyces</taxon>
    </lineage>
</organism>
<sequence>MARSLVTTAVLALAVGGCGLGAELDRERNPEQTQPEKKPPSTPPAVSVAPVPERSAPVLTQEAGGCPSSGVRIDTGPVNAAMGLRAMTLTLTNCGERPYELNGYPSITVLDEAGDPFQEVRTVEGTEQVPMAGDAPGPEPLTLEPGETAQAGLVWRMHAEDGVYLRVTSQKGRDTVTVRSRETLDIGPDNVLGTSPWKPLE</sequence>